<keyword evidence="2" id="KW-1185">Reference proteome</keyword>
<evidence type="ECO:0000313" key="2">
    <source>
        <dbReference type="Proteomes" id="UP000078532"/>
    </source>
</evidence>
<evidence type="ECO:0000313" key="1">
    <source>
        <dbReference type="EMBL" id="OAT81087.1"/>
    </source>
</evidence>
<name>A0A1B7LDC1_9FIRM</name>
<dbReference type="AlphaFoldDB" id="A0A1B7LDC1"/>
<protein>
    <submittedName>
        <fullName evidence="1">Uncharacterized protein</fullName>
    </submittedName>
</protein>
<reference evidence="1 2" key="1">
    <citation type="submission" date="2016-04" db="EMBL/GenBank/DDBJ databases">
        <authorList>
            <person name="Evans L.H."/>
            <person name="Alamgir A."/>
            <person name="Owens N."/>
            <person name="Weber N.D."/>
            <person name="Virtaneva K."/>
            <person name="Barbian K."/>
            <person name="Babar A."/>
            <person name="Rosenke K."/>
        </authorList>
    </citation>
    <scope>NUCLEOTIDE SEQUENCE [LARGE SCALE GENOMIC DNA]</scope>
    <source>
        <strain evidence="1 2">LMa1</strain>
    </source>
</reference>
<accession>A0A1B7LDC1</accession>
<dbReference type="STRING" id="1838280.A6M21_11775"/>
<gene>
    <name evidence="1" type="ORF">A6M21_11775</name>
</gene>
<proteinExistence type="predicted"/>
<dbReference type="RefSeq" id="WP_066669087.1">
    <property type="nucleotide sequence ID" value="NZ_LYVF01000168.1"/>
</dbReference>
<dbReference type="EMBL" id="LYVF01000168">
    <property type="protein sequence ID" value="OAT81087.1"/>
    <property type="molecule type" value="Genomic_DNA"/>
</dbReference>
<organism evidence="1 2">
    <name type="scientific">Desulfotomaculum copahuensis</name>
    <dbReference type="NCBI Taxonomy" id="1838280"/>
    <lineage>
        <taxon>Bacteria</taxon>
        <taxon>Bacillati</taxon>
        <taxon>Bacillota</taxon>
        <taxon>Clostridia</taxon>
        <taxon>Eubacteriales</taxon>
        <taxon>Desulfotomaculaceae</taxon>
        <taxon>Desulfotomaculum</taxon>
    </lineage>
</organism>
<dbReference type="Proteomes" id="UP000078532">
    <property type="component" value="Unassembled WGS sequence"/>
</dbReference>
<comment type="caution">
    <text evidence="1">The sequence shown here is derived from an EMBL/GenBank/DDBJ whole genome shotgun (WGS) entry which is preliminary data.</text>
</comment>
<sequence length="106" mass="12151">MIALQNGFEGQLWQIIIDAYGYDEDTHLFLREIRQDGVIAWLAKRIEHIESDLVFLRHCKGLPIWDETIREATIVRRMLEVITTGQDRGLYLGPGDDRLRAGAADA</sequence>